<evidence type="ECO:0000256" key="2">
    <source>
        <dbReference type="ARBA" id="ARBA00004123"/>
    </source>
</evidence>
<dbReference type="RefSeq" id="XP_003675453.1">
    <property type="nucleotide sequence ID" value="XM_003675405.1"/>
</dbReference>
<evidence type="ECO:0000256" key="1">
    <source>
        <dbReference type="ARBA" id="ARBA00001936"/>
    </source>
</evidence>
<dbReference type="eggNOG" id="KOG2310">
    <property type="taxonomic scope" value="Eukaryota"/>
</dbReference>
<dbReference type="GO" id="GO:0008296">
    <property type="term" value="F:3'-5'-DNA exonuclease activity"/>
    <property type="evidence" value="ECO:0007669"/>
    <property type="project" value="EnsemblFungi"/>
</dbReference>
<dbReference type="InterPro" id="IPR038487">
    <property type="entry name" value="Mre11_capping_dom"/>
</dbReference>
<organism evidence="21 22">
    <name type="scientific">Naumovozyma castellii</name>
    <name type="common">Yeast</name>
    <name type="synonym">Saccharomyces castellii</name>
    <dbReference type="NCBI Taxonomy" id="27288"/>
    <lineage>
        <taxon>Eukaryota</taxon>
        <taxon>Fungi</taxon>
        <taxon>Dikarya</taxon>
        <taxon>Ascomycota</taxon>
        <taxon>Saccharomycotina</taxon>
        <taxon>Saccharomycetes</taxon>
        <taxon>Saccharomycetales</taxon>
        <taxon>Saccharomycetaceae</taxon>
        <taxon>Naumovozyma</taxon>
    </lineage>
</organism>
<dbReference type="SMART" id="SM01347">
    <property type="entry name" value="Mre11_DNA_bind"/>
    <property type="match status" value="1"/>
</dbReference>
<keyword evidence="15 16" id="KW-0469">Meiosis</keyword>
<comment type="function">
    <text evidence="16">Core component of the MRN complex, which plays a central role in double-strand break (DSB) repair, DNA recombination, maintenance of telomere integrity and meiosis. The MRN complex is involved in the repair of DNA double-strand breaks (DSBs) via homologous recombination (HR), an error-free mechanism which primarily occurs during S and G2 phases. The complex (1) mediates the end resection of damaged DNA, which generates proper single-stranded DNA, a key initial steps in HR, and is (2) required for the recruitment of other repair factors and efficient activation of ATM and ATR upon DNA damage. Within the MRN complex, MRE11 possesses both single-strand endonuclease activity and double-strand-specific 3'-5' exonuclease activity. MRE11 first endonucleolytically cleaves the 5' strand at DNA DSB ends to prevent non-homologous end joining (NHEJ) and licence HR. It then generates a single-stranded DNA gap via 3' to 5' exonucleolytic degradation, which is required for single-strand invasion and recombination.</text>
</comment>
<evidence type="ECO:0000259" key="20">
    <source>
        <dbReference type="SMART" id="SM01347"/>
    </source>
</evidence>
<dbReference type="InterPro" id="IPR041796">
    <property type="entry name" value="Mre11_N"/>
</dbReference>
<dbReference type="GO" id="GO:0043047">
    <property type="term" value="F:single-stranded telomeric DNA binding"/>
    <property type="evidence" value="ECO:0007669"/>
    <property type="project" value="EnsemblFungi"/>
</dbReference>
<dbReference type="SUPFAM" id="SSF56300">
    <property type="entry name" value="Metallo-dependent phosphatases"/>
    <property type="match status" value="1"/>
</dbReference>
<dbReference type="STRING" id="1064592.G0VC77"/>
<evidence type="ECO:0000256" key="4">
    <source>
        <dbReference type="ARBA" id="ARBA00009028"/>
    </source>
</evidence>
<keyword evidence="10 16" id="KW-0378">Hydrolase</keyword>
<evidence type="ECO:0000256" key="16">
    <source>
        <dbReference type="PIRNR" id="PIRNR000882"/>
    </source>
</evidence>
<dbReference type="GO" id="GO:0062176">
    <property type="term" value="P:R-loop processing"/>
    <property type="evidence" value="ECO:0007669"/>
    <property type="project" value="EnsemblFungi"/>
</dbReference>
<dbReference type="GO" id="GO:0000014">
    <property type="term" value="F:single-stranded DNA endodeoxyribonuclease activity"/>
    <property type="evidence" value="ECO:0007669"/>
    <property type="project" value="TreeGrafter"/>
</dbReference>
<proteinExistence type="inferred from homology"/>
<dbReference type="InterPro" id="IPR029052">
    <property type="entry name" value="Metallo-depent_PP-like"/>
</dbReference>
<keyword evidence="12 16" id="KW-0234">DNA repair</keyword>
<evidence type="ECO:0000313" key="21">
    <source>
        <dbReference type="EMBL" id="CCC69086.1"/>
    </source>
</evidence>
<keyword evidence="22" id="KW-1185">Reference proteome</keyword>
<dbReference type="GO" id="GO:0010791">
    <property type="term" value="P:DNA double-strand break processing involved in repair via synthesis-dependent strand annealing"/>
    <property type="evidence" value="ECO:0007669"/>
    <property type="project" value="EnsemblFungi"/>
</dbReference>
<dbReference type="GO" id="GO:0140445">
    <property type="term" value="C:chromosome, telomeric repeat region"/>
    <property type="evidence" value="ECO:0007669"/>
    <property type="project" value="EnsemblFungi"/>
</dbReference>
<dbReference type="GO" id="GO:0097552">
    <property type="term" value="P:mitochondrial double-strand break repair via homologous recombination"/>
    <property type="evidence" value="ECO:0007669"/>
    <property type="project" value="EnsemblFungi"/>
</dbReference>
<keyword evidence="7" id="KW-0479">Metal-binding</keyword>
<dbReference type="GO" id="GO:0030870">
    <property type="term" value="C:Mre11 complex"/>
    <property type="evidence" value="ECO:0007669"/>
    <property type="project" value="UniProtKB-UniRule"/>
</dbReference>
<protein>
    <recommendedName>
        <fullName evidence="16">Double-strand break repair protein</fullName>
    </recommendedName>
</protein>
<dbReference type="FunFam" id="3.60.21.10:FF:000011">
    <property type="entry name" value="Double-strand break repair protein"/>
    <property type="match status" value="1"/>
</dbReference>
<evidence type="ECO:0000256" key="9">
    <source>
        <dbReference type="ARBA" id="ARBA00022763"/>
    </source>
</evidence>
<feature type="compositionally biased region" description="Basic residues" evidence="19">
    <location>
        <begin position="579"/>
        <end position="593"/>
    </location>
</feature>
<dbReference type="FunCoup" id="G0VC77">
    <property type="interactions" value="1096"/>
</dbReference>
<evidence type="ECO:0000256" key="18">
    <source>
        <dbReference type="RuleBase" id="RU003447"/>
    </source>
</evidence>
<evidence type="ECO:0000256" key="19">
    <source>
        <dbReference type="SAM" id="MobiDB-lite"/>
    </source>
</evidence>
<evidence type="ECO:0000256" key="14">
    <source>
        <dbReference type="ARBA" id="ARBA00023242"/>
    </source>
</evidence>
<evidence type="ECO:0000313" key="22">
    <source>
        <dbReference type="Proteomes" id="UP000001640"/>
    </source>
</evidence>
<dbReference type="PANTHER" id="PTHR10139">
    <property type="entry name" value="DOUBLE-STRAND BREAK REPAIR PROTEIN MRE11"/>
    <property type="match status" value="1"/>
</dbReference>
<dbReference type="GO" id="GO:0000723">
    <property type="term" value="P:telomere maintenance"/>
    <property type="evidence" value="ECO:0007669"/>
    <property type="project" value="EnsemblFungi"/>
</dbReference>
<dbReference type="GO" id="GO:0060090">
    <property type="term" value="F:molecular adaptor activity"/>
    <property type="evidence" value="ECO:0007669"/>
    <property type="project" value="EnsemblFungi"/>
</dbReference>
<dbReference type="GO" id="GO:0030145">
    <property type="term" value="F:manganese ion binding"/>
    <property type="evidence" value="ECO:0007669"/>
    <property type="project" value="UniProtKB-UniRule"/>
</dbReference>
<dbReference type="GO" id="GO:0004017">
    <property type="term" value="F:AMP kinase activity"/>
    <property type="evidence" value="ECO:0007669"/>
    <property type="project" value="EnsemblFungi"/>
</dbReference>
<keyword evidence="8 16" id="KW-0255">Endonuclease</keyword>
<dbReference type="OMA" id="QNHTGHT"/>
<sequence>MMESMEYPDADTIRILLTTDNHVGYNENDPITGDDSWKTFHEIMMIAKNNNVDMILQSGDLFHVNKPSKKSMYQVMKSLRLACMGDKPCELELLSDPSQVFHYNEFTNVNYEDPNFNISIPLFGISGNHDDATGDSLLCPMDLLHVSGLINHYGKVLEADKIQVMPLLFQKGNTKLALYGLQSVRDERLFRTFKEGGVTFEVPTMREGEWFNMMCVHQNHTGHTNTAFLPEQFLPDFLDLVIWGHEHECIPNLVRNPTKNFDVLQPGSSVATSLCDAEAQPKYVFILEIRFDSPPKLIPIPLTTVRTFIMKTISLKDVEILKPHDSDAISNYLVGQVNEMINEANEKTKEKLGNDYDETDPDIISQLPAPLIRLRVDYSAPENGQSLLDFQVENPRRFSNRFVGRVANTNNVVQFFKKKRATAGTKAKQEPFSGYNKKDLENLMNEGGGELEIQTLVNDMLNKMSLSLLPELGMNEAVKKFVDKDEKTALKEFIDHEIDNEVNILVSNKDFLRSENPEEMKGLIKQVKRANSVRASSPHDLPEVSDVIKNTPRNSMSKNDVVMSDVDDGDDNLIQAKKTPLRSSRKVTKRIPSKKPISDSIVISDEDDAANESVPEAENLDDEDIIALSSTEEDYTSPRVSKKAPPSRKKKTAGSRSKTTKTPKTDILGSLLARKRK</sequence>
<dbReference type="GO" id="GO:0000727">
    <property type="term" value="P:double-strand break repair via break-induced replication"/>
    <property type="evidence" value="ECO:0007669"/>
    <property type="project" value="EnsemblFungi"/>
</dbReference>
<dbReference type="GO" id="GO:0003691">
    <property type="term" value="F:double-stranded telomeric DNA binding"/>
    <property type="evidence" value="ECO:0007669"/>
    <property type="project" value="EnsemblFungi"/>
</dbReference>
<dbReference type="PIRSF" id="PIRSF000882">
    <property type="entry name" value="DSB_repair_MRE11"/>
    <property type="match status" value="1"/>
</dbReference>
<dbReference type="EMBL" id="HE576754">
    <property type="protein sequence ID" value="CCC69086.1"/>
    <property type="molecule type" value="Genomic_DNA"/>
</dbReference>
<evidence type="ECO:0000256" key="10">
    <source>
        <dbReference type="ARBA" id="ARBA00022801"/>
    </source>
</evidence>
<gene>
    <name evidence="21" type="primary">NCAS0C00960</name>
    <name evidence="21" type="ordered locus">NCAS_0C00960</name>
</gene>
<dbReference type="GO" id="GO:0006357">
    <property type="term" value="P:regulation of transcription by RNA polymerase II"/>
    <property type="evidence" value="ECO:0007669"/>
    <property type="project" value="EnsemblFungi"/>
</dbReference>
<evidence type="ECO:0000256" key="11">
    <source>
        <dbReference type="ARBA" id="ARBA00022839"/>
    </source>
</evidence>
<dbReference type="GeneID" id="96902670"/>
<reference key="2">
    <citation type="submission" date="2011-08" db="EMBL/GenBank/DDBJ databases">
        <title>Genome sequence of Naumovozyma castellii.</title>
        <authorList>
            <person name="Gordon J.L."/>
            <person name="Armisen D."/>
            <person name="Proux-Wera E."/>
            <person name="OhEigeartaigh S.S."/>
            <person name="Byrne K.P."/>
            <person name="Wolfe K.H."/>
        </authorList>
    </citation>
    <scope>NUCLEOTIDE SEQUENCE</scope>
    <source>
        <strain>Type strain:CBS 4309</strain>
    </source>
</reference>
<feature type="active site" description="Proton donor" evidence="17">
    <location>
        <position position="129"/>
    </location>
</feature>
<keyword evidence="5" id="KW-0158">Chromosome</keyword>
<keyword evidence="14 16" id="KW-0539">Nucleus</keyword>
<dbReference type="InterPro" id="IPR007281">
    <property type="entry name" value="Mre11_DNA-bd"/>
</dbReference>
<dbReference type="GO" id="GO:0030437">
    <property type="term" value="P:ascospore formation"/>
    <property type="evidence" value="ECO:0007669"/>
    <property type="project" value="EnsemblFungi"/>
</dbReference>
<dbReference type="NCBIfam" id="TIGR00583">
    <property type="entry name" value="mre11"/>
    <property type="match status" value="1"/>
</dbReference>
<dbReference type="GO" id="GO:0035753">
    <property type="term" value="P:maintenance of DNA trinucleotide repeats"/>
    <property type="evidence" value="ECO:0007669"/>
    <property type="project" value="EnsemblFungi"/>
</dbReference>
<evidence type="ECO:0000256" key="7">
    <source>
        <dbReference type="ARBA" id="ARBA00022723"/>
    </source>
</evidence>
<dbReference type="GO" id="GO:0007095">
    <property type="term" value="P:mitotic G2 DNA damage checkpoint signaling"/>
    <property type="evidence" value="ECO:0007669"/>
    <property type="project" value="TreeGrafter"/>
</dbReference>
<evidence type="ECO:0000256" key="15">
    <source>
        <dbReference type="ARBA" id="ARBA00023254"/>
    </source>
</evidence>
<feature type="compositionally biased region" description="Basic residues" evidence="19">
    <location>
        <begin position="640"/>
        <end position="661"/>
    </location>
</feature>
<accession>G0VC77</accession>
<evidence type="ECO:0000256" key="3">
    <source>
        <dbReference type="ARBA" id="ARBA00004286"/>
    </source>
</evidence>
<dbReference type="OrthoDB" id="30417at2759"/>
<dbReference type="Proteomes" id="UP000001640">
    <property type="component" value="Chromosome 3"/>
</dbReference>
<dbReference type="InterPro" id="IPR004843">
    <property type="entry name" value="Calcineurin-like_PHP"/>
</dbReference>
<dbReference type="GO" id="GO:0010780">
    <property type="term" value="P:meiotic DNA double-strand break formation involved in reciprocal meiotic recombination"/>
    <property type="evidence" value="ECO:0007669"/>
    <property type="project" value="EnsemblFungi"/>
</dbReference>
<dbReference type="GO" id="GO:1990918">
    <property type="term" value="P:double-strand break repair involved in meiotic recombination"/>
    <property type="evidence" value="ECO:0007669"/>
    <property type="project" value="EnsemblFungi"/>
</dbReference>
<dbReference type="AlphaFoldDB" id="G0VC77"/>
<keyword evidence="13 16" id="KW-0464">Manganese</keyword>
<dbReference type="GO" id="GO:0035861">
    <property type="term" value="C:site of double-strand break"/>
    <property type="evidence" value="ECO:0007669"/>
    <property type="project" value="EnsemblFungi"/>
</dbReference>
<dbReference type="Gene3D" id="3.30.110.110">
    <property type="entry name" value="Mre11, capping domain"/>
    <property type="match status" value="1"/>
</dbReference>
<comment type="subcellular location">
    <subcellularLocation>
        <location evidence="3">Chromosome</location>
    </subcellularLocation>
    <subcellularLocation>
        <location evidence="2 16">Nucleus</location>
    </subcellularLocation>
</comment>
<dbReference type="CDD" id="cd00840">
    <property type="entry name" value="MPP_Mre11_N"/>
    <property type="match status" value="1"/>
</dbReference>
<evidence type="ECO:0000256" key="13">
    <source>
        <dbReference type="ARBA" id="ARBA00023211"/>
    </source>
</evidence>
<reference evidence="21 22" key="1">
    <citation type="journal article" date="2011" name="Proc. Natl. Acad. Sci. U.S.A.">
        <title>Evolutionary erosion of yeast sex chromosomes by mating-type switching accidents.</title>
        <authorList>
            <person name="Gordon J.L."/>
            <person name="Armisen D."/>
            <person name="Proux-Wera E."/>
            <person name="Oheigeartaigh S.S."/>
            <person name="Byrne K.P."/>
            <person name="Wolfe K.H."/>
        </authorList>
    </citation>
    <scope>NUCLEOTIDE SEQUENCE [LARGE SCALE GENOMIC DNA]</scope>
    <source>
        <strain evidence="22">ATCC 76901 / BCRC 22586 / CBS 4309 / NBRC 1992 / NRRL Y-12630</strain>
    </source>
</reference>
<dbReference type="HOGENOM" id="CLU_009535_3_0_1"/>
<evidence type="ECO:0000256" key="6">
    <source>
        <dbReference type="ARBA" id="ARBA00022722"/>
    </source>
</evidence>
<dbReference type="InParanoid" id="G0VC77"/>
<feature type="region of interest" description="Disordered" evidence="19">
    <location>
        <begin position="530"/>
        <end position="677"/>
    </location>
</feature>
<dbReference type="GO" id="GO:0031573">
    <property type="term" value="P:mitotic intra-S DNA damage checkpoint signaling"/>
    <property type="evidence" value="ECO:0007669"/>
    <property type="project" value="EnsemblFungi"/>
</dbReference>
<dbReference type="PANTHER" id="PTHR10139:SF1">
    <property type="entry name" value="DOUBLE-STRAND BREAK REPAIR PROTEIN MRE11"/>
    <property type="match status" value="1"/>
</dbReference>
<dbReference type="GO" id="GO:0006284">
    <property type="term" value="P:base-excision repair"/>
    <property type="evidence" value="ECO:0007669"/>
    <property type="project" value="EnsemblFungi"/>
</dbReference>
<comment type="cofactor">
    <cofactor evidence="1 16">
        <name>Mn(2+)</name>
        <dbReference type="ChEBI" id="CHEBI:29035"/>
    </cofactor>
</comment>
<comment type="similarity">
    <text evidence="4 16 18">Belongs to the MRE11/RAD32 family.</text>
</comment>
<keyword evidence="9 16" id="KW-0227">DNA damage</keyword>
<keyword evidence="6 16" id="KW-0540">Nuclease</keyword>
<feature type="compositionally biased region" description="Acidic residues" evidence="19">
    <location>
        <begin position="618"/>
        <end position="635"/>
    </location>
</feature>
<dbReference type="Pfam" id="PF00149">
    <property type="entry name" value="Metallophos"/>
    <property type="match status" value="1"/>
</dbReference>
<evidence type="ECO:0000256" key="12">
    <source>
        <dbReference type="ARBA" id="ARBA00023204"/>
    </source>
</evidence>
<evidence type="ECO:0000256" key="8">
    <source>
        <dbReference type="ARBA" id="ARBA00022759"/>
    </source>
</evidence>
<keyword evidence="11 16" id="KW-0269">Exonuclease</keyword>
<dbReference type="KEGG" id="ncs:NCAS_0C00960"/>
<evidence type="ECO:0000256" key="17">
    <source>
        <dbReference type="PIRSR" id="PIRSR000882-1"/>
    </source>
</evidence>
<dbReference type="GO" id="GO:0006303">
    <property type="term" value="P:double-strand break repair via nonhomologous end joining"/>
    <property type="evidence" value="ECO:0007669"/>
    <property type="project" value="EnsemblFungi"/>
</dbReference>
<dbReference type="InterPro" id="IPR003701">
    <property type="entry name" value="Mre11"/>
</dbReference>
<dbReference type="GO" id="GO:0051880">
    <property type="term" value="F:G-quadruplex DNA binding"/>
    <property type="evidence" value="ECO:0007669"/>
    <property type="project" value="EnsemblFungi"/>
</dbReference>
<dbReference type="Gene3D" id="3.60.21.10">
    <property type="match status" value="1"/>
</dbReference>
<name>G0VC77_NAUCA</name>
<feature type="domain" description="Mre11 DNA-binding" evidence="20">
    <location>
        <begin position="295"/>
        <end position="481"/>
    </location>
</feature>
<dbReference type="Pfam" id="PF04152">
    <property type="entry name" value="Mre11_DNA_bind"/>
    <property type="match status" value="1"/>
</dbReference>
<evidence type="ECO:0000256" key="5">
    <source>
        <dbReference type="ARBA" id="ARBA00022454"/>
    </source>
</evidence>